<feature type="domain" description="HTH araC/xylS-type" evidence="4">
    <location>
        <begin position="174"/>
        <end position="262"/>
    </location>
</feature>
<dbReference type="InterPro" id="IPR018060">
    <property type="entry name" value="HTH_AraC"/>
</dbReference>
<evidence type="ECO:0000259" key="4">
    <source>
        <dbReference type="PROSITE" id="PS01124"/>
    </source>
</evidence>
<dbReference type="InterPro" id="IPR009057">
    <property type="entry name" value="Homeodomain-like_sf"/>
</dbReference>
<dbReference type="SUPFAM" id="SSF46689">
    <property type="entry name" value="Homeodomain-like"/>
    <property type="match status" value="1"/>
</dbReference>
<dbReference type="PANTHER" id="PTHR46796:SF15">
    <property type="entry name" value="BLL1074 PROTEIN"/>
    <property type="match status" value="1"/>
</dbReference>
<evidence type="ECO:0000313" key="5">
    <source>
        <dbReference type="EMBL" id="AMT92952.1"/>
    </source>
</evidence>
<keyword evidence="1" id="KW-0805">Transcription regulation</keyword>
<accession>A0A142NK75</accession>
<dbReference type="PANTHER" id="PTHR46796">
    <property type="entry name" value="HTH-TYPE TRANSCRIPTIONAL ACTIVATOR RHAS-RELATED"/>
    <property type="match status" value="1"/>
</dbReference>
<dbReference type="KEGG" id="bly:A2T55_03405"/>
<keyword evidence="3" id="KW-0804">Transcription</keyword>
<evidence type="ECO:0000313" key="6">
    <source>
        <dbReference type="Proteomes" id="UP000075950"/>
    </source>
</evidence>
<protein>
    <submittedName>
        <fullName evidence="5">Transcriptional regulator</fullName>
    </submittedName>
</protein>
<dbReference type="Pfam" id="PF12833">
    <property type="entry name" value="HTH_18"/>
    <property type="match status" value="1"/>
</dbReference>
<dbReference type="RefSeq" id="WP_062860864.1">
    <property type="nucleotide sequence ID" value="NZ_CP014869.1"/>
</dbReference>
<name>A0A142NK75_BRELN</name>
<dbReference type="GO" id="GO:0043565">
    <property type="term" value="F:sequence-specific DNA binding"/>
    <property type="evidence" value="ECO:0007669"/>
    <property type="project" value="InterPro"/>
</dbReference>
<dbReference type="Pfam" id="PF20240">
    <property type="entry name" value="DUF6597"/>
    <property type="match status" value="1"/>
</dbReference>
<keyword evidence="2" id="KW-0238">DNA-binding</keyword>
<sequence length="283" mass="30445">MSASRTDDLIGRPHPSLRPFVGDYVGYDIAGVPAGTHLGLPSGTLTFIVSIDEPLCQVDAVTGSREHFDVLLAGLHLRSTLIAHPGAMSGIQINFSPSAPRAFFGIPAAEFAHHSVDVARISRPLAAELHERVNLESEWSARFAAIDDVLMRTLDDTNRPRTEVADAWHRIVGSRGGLPVAVVAEDVGWSRRHLGSQFRSEFGIGPKDAARIVRFDRARRLIPAGRGSMAEIAVSCGYADQAHLNRDFQDFVGLSPSRWLAADDVARTHTVGSDSVGAASARG</sequence>
<dbReference type="InterPro" id="IPR046532">
    <property type="entry name" value="DUF6597"/>
</dbReference>
<dbReference type="Gene3D" id="1.10.10.60">
    <property type="entry name" value="Homeodomain-like"/>
    <property type="match status" value="1"/>
</dbReference>
<dbReference type="PROSITE" id="PS01124">
    <property type="entry name" value="HTH_ARAC_FAMILY_2"/>
    <property type="match status" value="1"/>
</dbReference>
<dbReference type="AlphaFoldDB" id="A0A142NK75"/>
<dbReference type="SMART" id="SM00342">
    <property type="entry name" value="HTH_ARAC"/>
    <property type="match status" value="1"/>
</dbReference>
<dbReference type="GO" id="GO:0003700">
    <property type="term" value="F:DNA-binding transcription factor activity"/>
    <property type="evidence" value="ECO:0007669"/>
    <property type="project" value="InterPro"/>
</dbReference>
<dbReference type="InterPro" id="IPR050204">
    <property type="entry name" value="AraC_XylS_family_regulators"/>
</dbReference>
<dbReference type="Proteomes" id="UP000075950">
    <property type="component" value="Chromosome"/>
</dbReference>
<gene>
    <name evidence="5" type="ORF">A2T55_03405</name>
</gene>
<evidence type="ECO:0000256" key="2">
    <source>
        <dbReference type="ARBA" id="ARBA00023125"/>
    </source>
</evidence>
<organism evidence="5 6">
    <name type="scientific">Brevibacterium linens</name>
    <dbReference type="NCBI Taxonomy" id="1703"/>
    <lineage>
        <taxon>Bacteria</taxon>
        <taxon>Bacillati</taxon>
        <taxon>Actinomycetota</taxon>
        <taxon>Actinomycetes</taxon>
        <taxon>Micrococcales</taxon>
        <taxon>Brevibacteriaceae</taxon>
        <taxon>Brevibacterium</taxon>
    </lineage>
</organism>
<proteinExistence type="predicted"/>
<evidence type="ECO:0000256" key="1">
    <source>
        <dbReference type="ARBA" id="ARBA00023015"/>
    </source>
</evidence>
<dbReference type="EMBL" id="CP014869">
    <property type="protein sequence ID" value="AMT92952.1"/>
    <property type="molecule type" value="Genomic_DNA"/>
</dbReference>
<reference evidence="6" key="1">
    <citation type="submission" date="2016-03" db="EMBL/GenBank/DDBJ databases">
        <authorList>
            <person name="Ploux O."/>
        </authorList>
    </citation>
    <scope>NUCLEOTIDE SEQUENCE [LARGE SCALE GENOMIC DNA]</scope>
    <source>
        <strain evidence="6">BS258</strain>
    </source>
</reference>
<evidence type="ECO:0000256" key="3">
    <source>
        <dbReference type="ARBA" id="ARBA00023163"/>
    </source>
</evidence>